<evidence type="ECO:0000313" key="2">
    <source>
        <dbReference type="EMBL" id="KAK4212314.1"/>
    </source>
</evidence>
<keyword evidence="3" id="KW-1185">Reference proteome</keyword>
<sequence>MRLLVSLIPLLAGVALAVDYGPCDYNGNENCREIMENTACFLNPRTPEQVFSCITGGASGVCACYGCLGYPPVGDLLNKTGACVGVPTDPPKPSWEE</sequence>
<keyword evidence="1" id="KW-0732">Signal</keyword>
<reference evidence="2" key="1">
    <citation type="journal article" date="2023" name="Mol. Phylogenet. Evol.">
        <title>Genome-scale phylogeny and comparative genomics of the fungal order Sordariales.</title>
        <authorList>
            <person name="Hensen N."/>
            <person name="Bonometti L."/>
            <person name="Westerberg I."/>
            <person name="Brannstrom I.O."/>
            <person name="Guillou S."/>
            <person name="Cros-Aarteil S."/>
            <person name="Calhoun S."/>
            <person name="Haridas S."/>
            <person name="Kuo A."/>
            <person name="Mondo S."/>
            <person name="Pangilinan J."/>
            <person name="Riley R."/>
            <person name="LaButti K."/>
            <person name="Andreopoulos B."/>
            <person name="Lipzen A."/>
            <person name="Chen C."/>
            <person name="Yan M."/>
            <person name="Daum C."/>
            <person name="Ng V."/>
            <person name="Clum A."/>
            <person name="Steindorff A."/>
            <person name="Ohm R.A."/>
            <person name="Martin F."/>
            <person name="Silar P."/>
            <person name="Natvig D.O."/>
            <person name="Lalanne C."/>
            <person name="Gautier V."/>
            <person name="Ament-Velasquez S.L."/>
            <person name="Kruys A."/>
            <person name="Hutchinson M.I."/>
            <person name="Powell A.J."/>
            <person name="Barry K."/>
            <person name="Miller A.N."/>
            <person name="Grigoriev I.V."/>
            <person name="Debuchy R."/>
            <person name="Gladieux P."/>
            <person name="Hiltunen Thoren M."/>
            <person name="Johannesson H."/>
        </authorList>
    </citation>
    <scope>NUCLEOTIDE SEQUENCE</scope>
    <source>
        <strain evidence="2">PSN293</strain>
    </source>
</reference>
<dbReference type="Proteomes" id="UP001301769">
    <property type="component" value="Unassembled WGS sequence"/>
</dbReference>
<gene>
    <name evidence="2" type="ORF">QBC37DRAFT_375183</name>
</gene>
<evidence type="ECO:0000313" key="3">
    <source>
        <dbReference type="Proteomes" id="UP001301769"/>
    </source>
</evidence>
<name>A0AAN6Y453_9PEZI</name>
<feature type="signal peptide" evidence="1">
    <location>
        <begin position="1"/>
        <end position="17"/>
    </location>
</feature>
<dbReference type="AlphaFoldDB" id="A0AAN6Y453"/>
<dbReference type="EMBL" id="MU858130">
    <property type="protein sequence ID" value="KAK4212314.1"/>
    <property type="molecule type" value="Genomic_DNA"/>
</dbReference>
<organism evidence="2 3">
    <name type="scientific">Rhypophila decipiens</name>
    <dbReference type="NCBI Taxonomy" id="261697"/>
    <lineage>
        <taxon>Eukaryota</taxon>
        <taxon>Fungi</taxon>
        <taxon>Dikarya</taxon>
        <taxon>Ascomycota</taxon>
        <taxon>Pezizomycotina</taxon>
        <taxon>Sordariomycetes</taxon>
        <taxon>Sordariomycetidae</taxon>
        <taxon>Sordariales</taxon>
        <taxon>Naviculisporaceae</taxon>
        <taxon>Rhypophila</taxon>
    </lineage>
</organism>
<proteinExistence type="predicted"/>
<feature type="chain" id="PRO_5042844433" evidence="1">
    <location>
        <begin position="18"/>
        <end position="97"/>
    </location>
</feature>
<comment type="caution">
    <text evidence="2">The sequence shown here is derived from an EMBL/GenBank/DDBJ whole genome shotgun (WGS) entry which is preliminary data.</text>
</comment>
<protein>
    <submittedName>
        <fullName evidence="2">Uncharacterized protein</fullName>
    </submittedName>
</protein>
<evidence type="ECO:0000256" key="1">
    <source>
        <dbReference type="SAM" id="SignalP"/>
    </source>
</evidence>
<reference evidence="2" key="2">
    <citation type="submission" date="2023-05" db="EMBL/GenBank/DDBJ databases">
        <authorList>
            <consortium name="Lawrence Berkeley National Laboratory"/>
            <person name="Steindorff A."/>
            <person name="Hensen N."/>
            <person name="Bonometti L."/>
            <person name="Westerberg I."/>
            <person name="Brannstrom I.O."/>
            <person name="Guillou S."/>
            <person name="Cros-Aarteil S."/>
            <person name="Calhoun S."/>
            <person name="Haridas S."/>
            <person name="Kuo A."/>
            <person name="Mondo S."/>
            <person name="Pangilinan J."/>
            <person name="Riley R."/>
            <person name="Labutti K."/>
            <person name="Andreopoulos B."/>
            <person name="Lipzen A."/>
            <person name="Chen C."/>
            <person name="Yanf M."/>
            <person name="Daum C."/>
            <person name="Ng V."/>
            <person name="Clum A."/>
            <person name="Ohm R."/>
            <person name="Martin F."/>
            <person name="Silar P."/>
            <person name="Natvig D."/>
            <person name="Lalanne C."/>
            <person name="Gautier V."/>
            <person name="Ament-Velasquez S.L."/>
            <person name="Kruys A."/>
            <person name="Hutchinson M.I."/>
            <person name="Powell A.J."/>
            <person name="Barry K."/>
            <person name="Miller A.N."/>
            <person name="Grigoriev I.V."/>
            <person name="Debuchy R."/>
            <person name="Gladieux P."/>
            <person name="Thoren M.H."/>
            <person name="Johannesson H."/>
        </authorList>
    </citation>
    <scope>NUCLEOTIDE SEQUENCE</scope>
    <source>
        <strain evidence="2">PSN293</strain>
    </source>
</reference>
<accession>A0AAN6Y453</accession>